<protein>
    <submittedName>
        <fullName evidence="3">Sensor histidine kinase</fullName>
        <ecNumber evidence="3">2.7.13.3</ecNumber>
    </submittedName>
</protein>
<evidence type="ECO:0000313" key="4">
    <source>
        <dbReference type="Proteomes" id="UP001595526"/>
    </source>
</evidence>
<dbReference type="InterPro" id="IPR050640">
    <property type="entry name" value="Bact_2-comp_sensor_kinase"/>
</dbReference>
<dbReference type="EC" id="2.7.13.3" evidence="3"/>
<dbReference type="Proteomes" id="UP001595526">
    <property type="component" value="Unassembled WGS sequence"/>
</dbReference>
<feature type="transmembrane region" description="Helical" evidence="1">
    <location>
        <begin position="199"/>
        <end position="225"/>
    </location>
</feature>
<keyword evidence="4" id="KW-1185">Reference proteome</keyword>
<evidence type="ECO:0000256" key="1">
    <source>
        <dbReference type="SAM" id="Phobius"/>
    </source>
</evidence>
<dbReference type="InterPro" id="IPR010559">
    <property type="entry name" value="Sig_transdc_His_kin_internal"/>
</dbReference>
<keyword evidence="1" id="KW-1133">Transmembrane helix</keyword>
<keyword evidence="1" id="KW-0472">Membrane</keyword>
<feature type="transmembrane region" description="Helical" evidence="1">
    <location>
        <begin position="171"/>
        <end position="192"/>
    </location>
</feature>
<keyword evidence="3" id="KW-0808">Transferase</keyword>
<organism evidence="3 4">
    <name type="scientific">Parapedobacter deserti</name>
    <dbReference type="NCBI Taxonomy" id="1912957"/>
    <lineage>
        <taxon>Bacteria</taxon>
        <taxon>Pseudomonadati</taxon>
        <taxon>Bacteroidota</taxon>
        <taxon>Sphingobacteriia</taxon>
        <taxon>Sphingobacteriales</taxon>
        <taxon>Sphingobacteriaceae</taxon>
        <taxon>Parapedobacter</taxon>
    </lineage>
</organism>
<dbReference type="InterPro" id="IPR036890">
    <property type="entry name" value="HATPase_C_sf"/>
</dbReference>
<reference evidence="4" key="1">
    <citation type="journal article" date="2019" name="Int. J. Syst. Evol. Microbiol.">
        <title>The Global Catalogue of Microorganisms (GCM) 10K type strain sequencing project: providing services to taxonomists for standard genome sequencing and annotation.</title>
        <authorList>
            <consortium name="The Broad Institute Genomics Platform"/>
            <consortium name="The Broad Institute Genome Sequencing Center for Infectious Disease"/>
            <person name="Wu L."/>
            <person name="Ma J."/>
        </authorList>
    </citation>
    <scope>NUCLEOTIDE SEQUENCE [LARGE SCALE GENOMIC DNA]</scope>
    <source>
        <strain evidence="4">KCTC 52416</strain>
    </source>
</reference>
<dbReference type="PANTHER" id="PTHR34220">
    <property type="entry name" value="SENSOR HISTIDINE KINASE YPDA"/>
    <property type="match status" value="1"/>
</dbReference>
<evidence type="ECO:0000313" key="3">
    <source>
        <dbReference type="EMBL" id="MFC3200152.1"/>
    </source>
</evidence>
<sequence length="466" mass="53750">MKLNRIEIISATGIYLFILILFFSNQNQHGGLRMAASWMGYASVVYCAYLVFTQWISPVFFRRKRIEAGIAITLLLFFGVWIGLSTCAWMMAHYGRRDNFWQYLPQGLSLGGALLVLLLLFVYEGFKRLIRYSQNKRKTVATRIAQESLVILGGGTLIFLMLLTLKQDLAALWLSAVPYAYLLYALNIYWLLPYCERKGLVYIPLAIGLSFVVFIPFGCLFIAIANLNSNVYFVEWFCLTLIVLPLSYYLYHRQKGRLAQLFTLQTELGQASAGLHFLRSQINPHFLFNILNTLYGTALQEKAERTSSGIQKLGDMMRFMLHENNQDRILLAREIEYLRNYIDLQQLRTASSSVITVDSDIKDVIEGSYIAPMLLIPFVENAFKHGISLQDKSWIKISLYESDDKLYFDVYNSIHRKKEDDPERRHTGIGLENVKQRLAMLYAGTHELIVRESKQEFFVHLTVHLS</sequence>
<name>A0ABV7JSP5_9SPHI</name>
<feature type="transmembrane region" description="Helical" evidence="1">
    <location>
        <begin position="231"/>
        <end position="251"/>
    </location>
</feature>
<feature type="domain" description="Signal transduction histidine kinase internal region" evidence="2">
    <location>
        <begin position="275"/>
        <end position="350"/>
    </location>
</feature>
<gene>
    <name evidence="3" type="ORF">ACFOET_21200</name>
</gene>
<feature type="transmembrane region" description="Helical" evidence="1">
    <location>
        <begin position="144"/>
        <end position="165"/>
    </location>
</feature>
<dbReference type="PANTHER" id="PTHR34220:SF7">
    <property type="entry name" value="SENSOR HISTIDINE KINASE YPDA"/>
    <property type="match status" value="1"/>
</dbReference>
<dbReference type="RefSeq" id="WP_379026457.1">
    <property type="nucleotide sequence ID" value="NZ_JBHRTA010000062.1"/>
</dbReference>
<keyword evidence="3" id="KW-0418">Kinase</keyword>
<evidence type="ECO:0000259" key="2">
    <source>
        <dbReference type="Pfam" id="PF06580"/>
    </source>
</evidence>
<dbReference type="Pfam" id="PF06580">
    <property type="entry name" value="His_kinase"/>
    <property type="match status" value="1"/>
</dbReference>
<dbReference type="SUPFAM" id="SSF55874">
    <property type="entry name" value="ATPase domain of HSP90 chaperone/DNA topoisomerase II/histidine kinase"/>
    <property type="match status" value="1"/>
</dbReference>
<comment type="caution">
    <text evidence="3">The sequence shown here is derived from an EMBL/GenBank/DDBJ whole genome shotgun (WGS) entry which is preliminary data.</text>
</comment>
<accession>A0ABV7JSP5</accession>
<feature type="transmembrane region" description="Helical" evidence="1">
    <location>
        <begin position="7"/>
        <end position="24"/>
    </location>
</feature>
<feature type="transmembrane region" description="Helical" evidence="1">
    <location>
        <begin position="103"/>
        <end position="123"/>
    </location>
</feature>
<dbReference type="EMBL" id="JBHRTA010000062">
    <property type="protein sequence ID" value="MFC3200152.1"/>
    <property type="molecule type" value="Genomic_DNA"/>
</dbReference>
<feature type="transmembrane region" description="Helical" evidence="1">
    <location>
        <begin position="36"/>
        <end position="56"/>
    </location>
</feature>
<feature type="transmembrane region" description="Helical" evidence="1">
    <location>
        <begin position="68"/>
        <end position="91"/>
    </location>
</feature>
<keyword evidence="1" id="KW-0812">Transmembrane</keyword>
<dbReference type="Gene3D" id="3.30.565.10">
    <property type="entry name" value="Histidine kinase-like ATPase, C-terminal domain"/>
    <property type="match status" value="1"/>
</dbReference>
<proteinExistence type="predicted"/>
<dbReference type="GO" id="GO:0004673">
    <property type="term" value="F:protein histidine kinase activity"/>
    <property type="evidence" value="ECO:0007669"/>
    <property type="project" value="UniProtKB-EC"/>
</dbReference>